<dbReference type="PANTHER" id="PTHR48475:SF2">
    <property type="entry name" value="RIBONUCLEASE H"/>
    <property type="match status" value="1"/>
</dbReference>
<keyword evidence="3" id="KW-1185">Reference proteome</keyword>
<dbReference type="Proteomes" id="UP000008827">
    <property type="component" value="Chromosome 18"/>
</dbReference>
<proteinExistence type="predicted"/>
<reference evidence="1" key="3">
    <citation type="submission" date="2018-07" db="EMBL/GenBank/DDBJ databases">
        <title>WGS assembly of Glycine max.</title>
        <authorList>
            <person name="Schmutz J."/>
            <person name="Cannon S."/>
            <person name="Schlueter J."/>
            <person name="Ma J."/>
            <person name="Mitros T."/>
            <person name="Nelson W."/>
            <person name="Hyten D."/>
            <person name="Song Q."/>
            <person name="Thelen J."/>
            <person name="Cheng J."/>
            <person name="Xu D."/>
            <person name="Hellsten U."/>
            <person name="May G."/>
            <person name="Yu Y."/>
            <person name="Sakurai T."/>
            <person name="Umezawa T."/>
            <person name="Bhattacharyya M."/>
            <person name="Sandhu D."/>
            <person name="Valliyodan B."/>
            <person name="Lindquist E."/>
            <person name="Peto M."/>
            <person name="Grant D."/>
            <person name="Shu S."/>
            <person name="Goodstein D."/>
            <person name="Barry K."/>
            <person name="Futrell-Griggs M."/>
            <person name="Abernathy B."/>
            <person name="Du J."/>
            <person name="Tian Z."/>
            <person name="Zhu L."/>
            <person name="Gill N."/>
            <person name="Joshi T."/>
            <person name="Libault M."/>
            <person name="Sethuraman A."/>
            <person name="Zhang X."/>
            <person name="Shinozaki K."/>
            <person name="Nguyen H."/>
            <person name="Wing R."/>
            <person name="Cregan P."/>
            <person name="Specht J."/>
            <person name="Grimwood J."/>
            <person name="Rokhsar D."/>
            <person name="Stacey G."/>
            <person name="Shoemaker R."/>
            <person name="Jackson S."/>
        </authorList>
    </citation>
    <scope>NUCLEOTIDE SEQUENCE</scope>
    <source>
        <tissue evidence="1">Callus</tissue>
    </source>
</reference>
<dbReference type="AlphaFoldDB" id="A0A0R0EZ89"/>
<dbReference type="EMBL" id="CM000851">
    <property type="protein sequence ID" value="KRG99053.1"/>
    <property type="molecule type" value="Genomic_DNA"/>
</dbReference>
<evidence type="ECO:0000313" key="3">
    <source>
        <dbReference type="Proteomes" id="UP000008827"/>
    </source>
</evidence>
<sequence>MLLKYYHIAKTLINDFNYFEMYYILRESNTGVDLLSKLASTKKIEHLKTIIQETLQDPTIDTEEANYYVILDGELFKRGLTTPLLKCLNSHQEDYVIRELHEGICGLYTGGRSLATKVVRVGYY</sequence>
<dbReference type="PANTHER" id="PTHR48475">
    <property type="entry name" value="RIBONUCLEASE H"/>
    <property type="match status" value="1"/>
</dbReference>
<accession>A0A0R0EZ89</accession>
<evidence type="ECO:0000313" key="2">
    <source>
        <dbReference type="EnsemblPlants" id="KRG99053"/>
    </source>
</evidence>
<name>A0A0R0EZ89_SOYBN</name>
<protein>
    <recommendedName>
        <fullName evidence="4">RNase H type-1 domain-containing protein</fullName>
    </recommendedName>
</protein>
<reference evidence="2" key="2">
    <citation type="submission" date="2018-02" db="UniProtKB">
        <authorList>
            <consortium name="EnsemblPlants"/>
        </authorList>
    </citation>
    <scope>IDENTIFICATION</scope>
    <source>
        <strain evidence="2">Williams 82</strain>
    </source>
</reference>
<dbReference type="InParanoid" id="A0A0R0EZ89"/>
<dbReference type="EnsemblPlants" id="KRG99053">
    <property type="protein sequence ID" value="KRG99053"/>
    <property type="gene ID" value="GLYMA_18G117200"/>
</dbReference>
<evidence type="ECO:0008006" key="4">
    <source>
        <dbReference type="Google" id="ProtNLM"/>
    </source>
</evidence>
<reference evidence="1 2" key="1">
    <citation type="journal article" date="2010" name="Nature">
        <title>Genome sequence of the palaeopolyploid soybean.</title>
        <authorList>
            <person name="Schmutz J."/>
            <person name="Cannon S.B."/>
            <person name="Schlueter J."/>
            <person name="Ma J."/>
            <person name="Mitros T."/>
            <person name="Nelson W."/>
            <person name="Hyten D.L."/>
            <person name="Song Q."/>
            <person name="Thelen J.J."/>
            <person name="Cheng J."/>
            <person name="Xu D."/>
            <person name="Hellsten U."/>
            <person name="May G.D."/>
            <person name="Yu Y."/>
            <person name="Sakurai T."/>
            <person name="Umezawa T."/>
            <person name="Bhattacharyya M.K."/>
            <person name="Sandhu D."/>
            <person name="Valliyodan B."/>
            <person name="Lindquist E."/>
            <person name="Peto M."/>
            <person name="Grant D."/>
            <person name="Shu S."/>
            <person name="Goodstein D."/>
            <person name="Barry K."/>
            <person name="Futrell-Griggs M."/>
            <person name="Abernathy B."/>
            <person name="Du J."/>
            <person name="Tian Z."/>
            <person name="Zhu L."/>
            <person name="Gill N."/>
            <person name="Joshi T."/>
            <person name="Libault M."/>
            <person name="Sethuraman A."/>
            <person name="Zhang X.-C."/>
            <person name="Shinozaki K."/>
            <person name="Nguyen H.T."/>
            <person name="Wing R.A."/>
            <person name="Cregan P."/>
            <person name="Specht J."/>
            <person name="Grimwood J."/>
            <person name="Rokhsar D."/>
            <person name="Stacey G."/>
            <person name="Shoemaker R.C."/>
            <person name="Jackson S.A."/>
        </authorList>
    </citation>
    <scope>NUCLEOTIDE SEQUENCE</scope>
    <source>
        <strain evidence="2">cv. Williams 82</strain>
        <tissue evidence="1">Callus</tissue>
    </source>
</reference>
<dbReference type="OMA" id="EANYYVI"/>
<organism evidence="1">
    <name type="scientific">Glycine max</name>
    <name type="common">Soybean</name>
    <name type="synonym">Glycine hispida</name>
    <dbReference type="NCBI Taxonomy" id="3847"/>
    <lineage>
        <taxon>Eukaryota</taxon>
        <taxon>Viridiplantae</taxon>
        <taxon>Streptophyta</taxon>
        <taxon>Embryophyta</taxon>
        <taxon>Tracheophyta</taxon>
        <taxon>Spermatophyta</taxon>
        <taxon>Magnoliopsida</taxon>
        <taxon>eudicotyledons</taxon>
        <taxon>Gunneridae</taxon>
        <taxon>Pentapetalae</taxon>
        <taxon>rosids</taxon>
        <taxon>fabids</taxon>
        <taxon>Fabales</taxon>
        <taxon>Fabaceae</taxon>
        <taxon>Papilionoideae</taxon>
        <taxon>50 kb inversion clade</taxon>
        <taxon>NPAAA clade</taxon>
        <taxon>indigoferoid/millettioid clade</taxon>
        <taxon>Phaseoleae</taxon>
        <taxon>Glycine</taxon>
        <taxon>Glycine subgen. Soja</taxon>
    </lineage>
</organism>
<gene>
    <name evidence="1" type="ORF">GLYMA_18G117200</name>
</gene>
<evidence type="ECO:0000313" key="1">
    <source>
        <dbReference type="EMBL" id="KRG99053.1"/>
    </source>
</evidence>
<dbReference type="SMR" id="A0A0R0EZ89"/>
<dbReference type="Gramene" id="KRG99053">
    <property type="protein sequence ID" value="KRG99053"/>
    <property type="gene ID" value="GLYMA_18G117200"/>
</dbReference>